<organism evidence="2 3">
    <name type="scientific">Colocasia esculenta</name>
    <name type="common">Wild taro</name>
    <name type="synonym">Arum esculentum</name>
    <dbReference type="NCBI Taxonomy" id="4460"/>
    <lineage>
        <taxon>Eukaryota</taxon>
        <taxon>Viridiplantae</taxon>
        <taxon>Streptophyta</taxon>
        <taxon>Embryophyta</taxon>
        <taxon>Tracheophyta</taxon>
        <taxon>Spermatophyta</taxon>
        <taxon>Magnoliopsida</taxon>
        <taxon>Liliopsida</taxon>
        <taxon>Araceae</taxon>
        <taxon>Aroideae</taxon>
        <taxon>Colocasieae</taxon>
        <taxon>Colocasia</taxon>
    </lineage>
</organism>
<name>A0A843U3L2_COLES</name>
<feature type="compositionally biased region" description="Polar residues" evidence="1">
    <location>
        <begin position="166"/>
        <end position="177"/>
    </location>
</feature>
<comment type="caution">
    <text evidence="2">The sequence shown here is derived from an EMBL/GenBank/DDBJ whole genome shotgun (WGS) entry which is preliminary data.</text>
</comment>
<dbReference type="AlphaFoldDB" id="A0A843U3L2"/>
<feature type="region of interest" description="Disordered" evidence="1">
    <location>
        <begin position="204"/>
        <end position="236"/>
    </location>
</feature>
<dbReference type="Proteomes" id="UP000652761">
    <property type="component" value="Unassembled WGS sequence"/>
</dbReference>
<keyword evidence="3" id="KW-1185">Reference proteome</keyword>
<sequence>LQVPSPSAAAASSRLLSRQLADLEQQRRGWSCGLCGILAHACSSIRASEDWGHPPVRTLGSPEPPWLVLPPSPLENPFSSVAPRELRGLLCRKNITTTGSAIATADSGTSGSKKLAHRVAVVSELEGSMVESASESIRIGDYLNWFDIGVKEGNLDPRYHEDEETVTGSRLPTTERGSNFLGAGGDLSALPHSPRPSLLRARAVKVEDKEKERDREIEREKDRDHDRERDKESERLKDSVVHKAPMLLKDKYNWAKPILELDLSACQRLDAKMIDDHRFRIKDAIGSHILCIRDYVLVDEAKRTLFSG</sequence>
<protein>
    <submittedName>
        <fullName evidence="2">Uncharacterized protein</fullName>
    </submittedName>
</protein>
<dbReference type="EMBL" id="NMUH01000377">
    <property type="protein sequence ID" value="MQL78015.1"/>
    <property type="molecule type" value="Genomic_DNA"/>
</dbReference>
<feature type="region of interest" description="Disordered" evidence="1">
    <location>
        <begin position="159"/>
        <end position="178"/>
    </location>
</feature>
<feature type="non-terminal residue" evidence="2">
    <location>
        <position position="1"/>
    </location>
</feature>
<accession>A0A843U3L2</accession>
<gene>
    <name evidence="2" type="ORF">Taro_010420</name>
</gene>
<reference evidence="2" key="1">
    <citation type="submission" date="2017-07" db="EMBL/GenBank/DDBJ databases">
        <title>Taro Niue Genome Assembly and Annotation.</title>
        <authorList>
            <person name="Atibalentja N."/>
            <person name="Keating K."/>
            <person name="Fields C.J."/>
        </authorList>
    </citation>
    <scope>NUCLEOTIDE SEQUENCE</scope>
    <source>
        <strain evidence="2">Niue_2</strain>
        <tissue evidence="2">Leaf</tissue>
    </source>
</reference>
<evidence type="ECO:0000256" key="1">
    <source>
        <dbReference type="SAM" id="MobiDB-lite"/>
    </source>
</evidence>
<evidence type="ECO:0000313" key="2">
    <source>
        <dbReference type="EMBL" id="MQL78015.1"/>
    </source>
</evidence>
<proteinExistence type="predicted"/>
<evidence type="ECO:0000313" key="3">
    <source>
        <dbReference type="Proteomes" id="UP000652761"/>
    </source>
</evidence>